<dbReference type="InterPro" id="IPR006933">
    <property type="entry name" value="HAP1_N"/>
</dbReference>
<protein>
    <recommendedName>
        <fullName evidence="6">HAP1 N-terminal domain-containing protein</fullName>
    </recommendedName>
</protein>
<dbReference type="SMART" id="SM01424">
    <property type="entry name" value="HAP1_N"/>
    <property type="match status" value="1"/>
</dbReference>
<dbReference type="EMBL" id="CAJNOI010001215">
    <property type="protein sequence ID" value="CAF1394450.1"/>
    <property type="molecule type" value="Genomic_DNA"/>
</dbReference>
<dbReference type="GO" id="GO:0005739">
    <property type="term" value="C:mitochondrion"/>
    <property type="evidence" value="ECO:0007669"/>
    <property type="project" value="UniProtKB-SubCell"/>
</dbReference>
<dbReference type="GO" id="GO:0031410">
    <property type="term" value="C:cytoplasmic vesicle"/>
    <property type="evidence" value="ECO:0007669"/>
    <property type="project" value="TreeGrafter"/>
</dbReference>
<gene>
    <name evidence="7" type="ORF">BJG266_LOCUS37299</name>
    <name evidence="8" type="ORF">QVE165_LOCUS46493</name>
</gene>
<evidence type="ECO:0000313" key="7">
    <source>
        <dbReference type="EMBL" id="CAF1394450.1"/>
    </source>
</evidence>
<evidence type="ECO:0000313" key="8">
    <source>
        <dbReference type="EMBL" id="CAF1543275.1"/>
    </source>
</evidence>
<dbReference type="GO" id="GO:0017022">
    <property type="term" value="F:myosin binding"/>
    <property type="evidence" value="ECO:0007669"/>
    <property type="project" value="TreeGrafter"/>
</dbReference>
<keyword evidence="2 4" id="KW-0175">Coiled coil</keyword>
<evidence type="ECO:0000256" key="3">
    <source>
        <dbReference type="ARBA" id="ARBA00023128"/>
    </source>
</evidence>
<proteinExistence type="predicted"/>
<name>A0A815WHE2_9BILA</name>
<feature type="compositionally biased region" description="Basic residues" evidence="5">
    <location>
        <begin position="389"/>
        <end position="398"/>
    </location>
</feature>
<dbReference type="InterPro" id="IPR051946">
    <property type="entry name" value="Intracell_Traff-Reg"/>
</dbReference>
<dbReference type="OrthoDB" id="10067624at2759"/>
<dbReference type="GO" id="GO:0048311">
    <property type="term" value="P:mitochondrion distribution"/>
    <property type="evidence" value="ECO:0007669"/>
    <property type="project" value="TreeGrafter"/>
</dbReference>
<dbReference type="GO" id="GO:0006605">
    <property type="term" value="P:protein targeting"/>
    <property type="evidence" value="ECO:0007669"/>
    <property type="project" value="TreeGrafter"/>
</dbReference>
<dbReference type="Proteomes" id="UP000663877">
    <property type="component" value="Unassembled WGS sequence"/>
</dbReference>
<comment type="subcellular location">
    <subcellularLocation>
        <location evidence="1">Mitochondrion</location>
    </subcellularLocation>
</comment>
<dbReference type="PANTHER" id="PTHR15751">
    <property type="entry name" value="TRAFFICKING KINESIN-BINDING PROTEIN"/>
    <property type="match status" value="1"/>
</dbReference>
<feature type="domain" description="HAP1 N-terminal" evidence="6">
    <location>
        <begin position="38"/>
        <end position="328"/>
    </location>
</feature>
<evidence type="ECO:0000256" key="4">
    <source>
        <dbReference type="SAM" id="Coils"/>
    </source>
</evidence>
<keyword evidence="3" id="KW-0496">Mitochondrion</keyword>
<feature type="region of interest" description="Disordered" evidence="5">
    <location>
        <begin position="579"/>
        <end position="615"/>
    </location>
</feature>
<sequence>MSYATTPTKGPSTVDCAVLTDIHTQSNLAEVEIVSLVQELIPRYRLRAETDFACSNEDFIQTPRIDGSEFESLTNPQIRALLDYYASSSNRISQMTKTYHDISAVTRMLEDRENDLQMAVSLGHTLLESNDTLRNQVSLLEKDIEQTTEIVKQVKHDLLLKERLLRFYTDMDLDATPSESNQFDGHHYEQKIRNLEYENQELRAESMQLKLETENYEHQEQAIVDHFAHALANANSDIEILQDEIIKKNEENVKQQDEIIRLSYEMREIHRRLTELKKENEELKVLLSLTGKNRHAYETKIEDLQKNYSECLSKLQKSQQEINFLQKNFLQTSPSSPMSDMNTNRHTVFLSPTEYANFMSLENSLKSELEEVLEDPNQLCHSIITTNKKSSRSRRLKRGQSDTDGESSMNDSAFSDTESLSSASSCRFCQRSSPIPIDETKSISSTNERRLPSAISSRLRLVKRLEGSNMLKRWQQLAEPSFSSCLQSIPGVYTRAEILHEVNEDNEDNFITPQNDSEERLSFSLERHSPEMPHYSDTTTRRMNLVELLTKEGLTARTLDSSESFSEFEKAFLTCSLPNRFPKSTTTTIPDPDETDDEDDNEPTTPPSSPTHGAQLQTSALLHQAMQRLVKLSLQTFETLATSFTPSNDHNEGQQRLHPITTITPPSSPTFDGLVAPTPNTAMHAIKTSTFLRASSLNPFTNRSIRSAFSTISPGEKTSLVDDLIRGRLPRI</sequence>
<evidence type="ECO:0000256" key="5">
    <source>
        <dbReference type="SAM" id="MobiDB-lite"/>
    </source>
</evidence>
<dbReference type="GO" id="GO:0047496">
    <property type="term" value="P:vesicle transport along microtubule"/>
    <property type="evidence" value="ECO:0007669"/>
    <property type="project" value="TreeGrafter"/>
</dbReference>
<evidence type="ECO:0000313" key="9">
    <source>
        <dbReference type="Proteomes" id="UP000663832"/>
    </source>
</evidence>
<evidence type="ECO:0000256" key="2">
    <source>
        <dbReference type="ARBA" id="ARBA00023054"/>
    </source>
</evidence>
<dbReference type="AlphaFoldDB" id="A0A815WHE2"/>
<evidence type="ECO:0000259" key="6">
    <source>
        <dbReference type="SMART" id="SM01424"/>
    </source>
</evidence>
<dbReference type="Proteomes" id="UP000663832">
    <property type="component" value="Unassembled WGS sequence"/>
</dbReference>
<keyword evidence="9" id="KW-1185">Reference proteome</keyword>
<dbReference type="Pfam" id="PF04849">
    <property type="entry name" value="HAP1_N"/>
    <property type="match status" value="1"/>
</dbReference>
<feature type="compositionally biased region" description="Acidic residues" evidence="5">
    <location>
        <begin position="591"/>
        <end position="602"/>
    </location>
</feature>
<dbReference type="PANTHER" id="PTHR15751:SF12">
    <property type="entry name" value="TRAFFICKING KINESIN-BINDING PROTEIN MILT"/>
    <property type="match status" value="1"/>
</dbReference>
<feature type="coiled-coil region" evidence="4">
    <location>
        <begin position="185"/>
        <end position="328"/>
    </location>
</feature>
<dbReference type="EMBL" id="CAJNOM010000693">
    <property type="protein sequence ID" value="CAF1543275.1"/>
    <property type="molecule type" value="Genomic_DNA"/>
</dbReference>
<feature type="compositionally biased region" description="Polar residues" evidence="5">
    <location>
        <begin position="406"/>
        <end position="417"/>
    </location>
</feature>
<organism evidence="8 9">
    <name type="scientific">Adineta steineri</name>
    <dbReference type="NCBI Taxonomy" id="433720"/>
    <lineage>
        <taxon>Eukaryota</taxon>
        <taxon>Metazoa</taxon>
        <taxon>Spiralia</taxon>
        <taxon>Gnathifera</taxon>
        <taxon>Rotifera</taxon>
        <taxon>Eurotatoria</taxon>
        <taxon>Bdelloidea</taxon>
        <taxon>Adinetida</taxon>
        <taxon>Adinetidae</taxon>
        <taxon>Adineta</taxon>
    </lineage>
</organism>
<evidence type="ECO:0000256" key="1">
    <source>
        <dbReference type="ARBA" id="ARBA00004173"/>
    </source>
</evidence>
<feature type="region of interest" description="Disordered" evidence="5">
    <location>
        <begin position="384"/>
        <end position="417"/>
    </location>
</feature>
<comment type="caution">
    <text evidence="8">The sequence shown here is derived from an EMBL/GenBank/DDBJ whole genome shotgun (WGS) entry which is preliminary data.</text>
</comment>
<accession>A0A815WHE2</accession>
<reference evidence="8" key="1">
    <citation type="submission" date="2021-02" db="EMBL/GenBank/DDBJ databases">
        <authorList>
            <person name="Nowell W R."/>
        </authorList>
    </citation>
    <scope>NUCLEOTIDE SEQUENCE</scope>
</reference>